<dbReference type="GO" id="GO:0030638">
    <property type="term" value="P:polyketide metabolic process"/>
    <property type="evidence" value="ECO:0007669"/>
    <property type="project" value="InterPro"/>
</dbReference>
<dbReference type="EMBL" id="JACIJI010000004">
    <property type="protein sequence ID" value="MBB5719484.1"/>
    <property type="molecule type" value="Genomic_DNA"/>
</dbReference>
<evidence type="ECO:0000313" key="1">
    <source>
        <dbReference type="EMBL" id="MBB5719484.1"/>
    </source>
</evidence>
<gene>
    <name evidence="1" type="ORF">FHR23_002425</name>
</gene>
<dbReference type="InterPro" id="IPR009959">
    <property type="entry name" value="Cyclase_SnoaL-like"/>
</dbReference>
<dbReference type="InterPro" id="IPR032710">
    <property type="entry name" value="NTF2-like_dom_sf"/>
</dbReference>
<dbReference type="Proteomes" id="UP000554342">
    <property type="component" value="Unassembled WGS sequence"/>
</dbReference>
<evidence type="ECO:0000313" key="2">
    <source>
        <dbReference type="Proteomes" id="UP000554342"/>
    </source>
</evidence>
<comment type="caution">
    <text evidence="1">The sequence shown here is derived from an EMBL/GenBank/DDBJ whole genome shotgun (WGS) entry which is preliminary data.</text>
</comment>
<proteinExistence type="predicted"/>
<dbReference type="PANTHER" id="PTHR38436">
    <property type="entry name" value="POLYKETIDE CYCLASE SNOAL-LIKE DOMAIN"/>
    <property type="match status" value="1"/>
</dbReference>
<organism evidence="1 2">
    <name type="scientific">Stakelama sediminis</name>
    <dbReference type="NCBI Taxonomy" id="463200"/>
    <lineage>
        <taxon>Bacteria</taxon>
        <taxon>Pseudomonadati</taxon>
        <taxon>Pseudomonadota</taxon>
        <taxon>Alphaproteobacteria</taxon>
        <taxon>Sphingomonadales</taxon>
        <taxon>Sphingomonadaceae</taxon>
        <taxon>Stakelama</taxon>
    </lineage>
</organism>
<accession>A0A840Z167</accession>
<dbReference type="RefSeq" id="WP_184004253.1">
    <property type="nucleotide sequence ID" value="NZ_BAABIF010000001.1"/>
</dbReference>
<protein>
    <submittedName>
        <fullName evidence="1">Putative ester cyclase</fullName>
    </submittedName>
</protein>
<name>A0A840Z167_9SPHN</name>
<dbReference type="Pfam" id="PF07366">
    <property type="entry name" value="SnoaL"/>
    <property type="match status" value="1"/>
</dbReference>
<dbReference type="PANTHER" id="PTHR38436:SF1">
    <property type="entry name" value="ESTER CYCLASE"/>
    <property type="match status" value="1"/>
</dbReference>
<dbReference type="SUPFAM" id="SSF54427">
    <property type="entry name" value="NTF2-like"/>
    <property type="match status" value="1"/>
</dbReference>
<dbReference type="Gene3D" id="3.10.450.50">
    <property type="match status" value="1"/>
</dbReference>
<dbReference type="AlphaFoldDB" id="A0A840Z167"/>
<reference evidence="1 2" key="1">
    <citation type="submission" date="2020-08" db="EMBL/GenBank/DDBJ databases">
        <title>Genomic Encyclopedia of Type Strains, Phase IV (KMG-IV): sequencing the most valuable type-strain genomes for metagenomic binning, comparative biology and taxonomic classification.</title>
        <authorList>
            <person name="Goeker M."/>
        </authorList>
    </citation>
    <scope>NUCLEOTIDE SEQUENCE [LARGE SCALE GENOMIC DNA]</scope>
    <source>
        <strain evidence="1 2">DSM 27203</strain>
    </source>
</reference>
<sequence>MAEQTRKDRLRQFIRDIWDEGRVELAGEYCAPVYRIHHDPGDPWDGMTLDLDGFRDRVVKSRAAFPDQKFLIQGLYADGDAVVMTWLWEATHLGDIPGFPATGKRVAMSGATAYMFDASDRLTGHWQVTDRLGVYQQLQRNKTPG</sequence>
<keyword evidence="2" id="KW-1185">Reference proteome</keyword>